<dbReference type="InterPro" id="IPR036047">
    <property type="entry name" value="F-box-like_dom_sf"/>
</dbReference>
<reference evidence="2" key="2">
    <citation type="submission" date="2022-10" db="EMBL/GenBank/DDBJ databases">
        <authorList>
            <consortium name="ENA_rothamsted_submissions"/>
            <consortium name="culmorum"/>
            <person name="King R."/>
        </authorList>
    </citation>
    <scope>NUCLEOTIDE SEQUENCE</scope>
</reference>
<dbReference type="InterPro" id="IPR001810">
    <property type="entry name" value="F-box_dom"/>
</dbReference>
<dbReference type="EMBL" id="OU896719">
    <property type="protein sequence ID" value="CAH1119617.1"/>
    <property type="molecule type" value="Genomic_DNA"/>
</dbReference>
<evidence type="ECO:0000313" key="2">
    <source>
        <dbReference type="EMBL" id="CAH1119617.1"/>
    </source>
</evidence>
<keyword evidence="3" id="KW-1185">Reference proteome</keyword>
<dbReference type="Pfam" id="PF12937">
    <property type="entry name" value="F-box-like"/>
    <property type="match status" value="1"/>
</dbReference>
<dbReference type="OrthoDB" id="3219396at2759"/>
<dbReference type="Gene3D" id="1.20.1280.50">
    <property type="match status" value="1"/>
</dbReference>
<dbReference type="Proteomes" id="UP001153737">
    <property type="component" value="Chromosome 13"/>
</dbReference>
<dbReference type="AlphaFoldDB" id="A0A9P0DIS5"/>
<dbReference type="SUPFAM" id="SSF81383">
    <property type="entry name" value="F-box domain"/>
    <property type="match status" value="1"/>
</dbReference>
<accession>A0A9P0DIS5</accession>
<evidence type="ECO:0000259" key="1">
    <source>
        <dbReference type="PROSITE" id="PS50181"/>
    </source>
</evidence>
<evidence type="ECO:0000313" key="3">
    <source>
        <dbReference type="Proteomes" id="UP001153737"/>
    </source>
</evidence>
<proteinExistence type="predicted"/>
<protein>
    <recommendedName>
        <fullName evidence="1">F-box domain-containing protein</fullName>
    </recommendedName>
</protein>
<gene>
    <name evidence="2" type="ORF">PHAECO_LOCUS3741</name>
</gene>
<sequence length="209" mass="24602">MTFSCQNMTNVRNLKKSTLLQLYARAIAPCRDYYGLTIGEQCICLNIWKVTHGPHVFPKQIFLEVEDFIDDRFLQEEIKNVFGDNVYQYIVDLVHHRTKLHHLPPKVFLNILKYLNTNDVLRMSLTSKIFLELCNSDLVWQLLFTKVLQRSPSKEEKRLAMDCGWKEVLKKRMTYIRKVFVENRAKKTVAVVQRPKQPVTIKKKCGKAK</sequence>
<dbReference type="PROSITE" id="PS50181">
    <property type="entry name" value="FBOX"/>
    <property type="match status" value="1"/>
</dbReference>
<reference evidence="2" key="1">
    <citation type="submission" date="2022-01" db="EMBL/GenBank/DDBJ databases">
        <authorList>
            <person name="King R."/>
        </authorList>
    </citation>
    <scope>NUCLEOTIDE SEQUENCE</scope>
</reference>
<name>A0A9P0DIS5_PHACE</name>
<feature type="domain" description="F-box" evidence="1">
    <location>
        <begin position="97"/>
        <end position="143"/>
    </location>
</feature>
<organism evidence="2 3">
    <name type="scientific">Phaedon cochleariae</name>
    <name type="common">Mustard beetle</name>
    <dbReference type="NCBI Taxonomy" id="80249"/>
    <lineage>
        <taxon>Eukaryota</taxon>
        <taxon>Metazoa</taxon>
        <taxon>Ecdysozoa</taxon>
        <taxon>Arthropoda</taxon>
        <taxon>Hexapoda</taxon>
        <taxon>Insecta</taxon>
        <taxon>Pterygota</taxon>
        <taxon>Neoptera</taxon>
        <taxon>Endopterygota</taxon>
        <taxon>Coleoptera</taxon>
        <taxon>Polyphaga</taxon>
        <taxon>Cucujiformia</taxon>
        <taxon>Chrysomeloidea</taxon>
        <taxon>Chrysomelidae</taxon>
        <taxon>Chrysomelinae</taxon>
        <taxon>Chrysomelini</taxon>
        <taxon>Phaedon</taxon>
    </lineage>
</organism>
<dbReference type="SMART" id="SM00256">
    <property type="entry name" value="FBOX"/>
    <property type="match status" value="1"/>
</dbReference>